<proteinExistence type="predicted"/>
<protein>
    <submittedName>
        <fullName evidence="1">Uncharacterized protein</fullName>
    </submittedName>
</protein>
<organism evidence="1">
    <name type="scientific">Rhizophora mucronata</name>
    <name type="common">Asiatic mangrove</name>
    <dbReference type="NCBI Taxonomy" id="61149"/>
    <lineage>
        <taxon>Eukaryota</taxon>
        <taxon>Viridiplantae</taxon>
        <taxon>Streptophyta</taxon>
        <taxon>Embryophyta</taxon>
        <taxon>Tracheophyta</taxon>
        <taxon>Spermatophyta</taxon>
        <taxon>Magnoliopsida</taxon>
        <taxon>eudicotyledons</taxon>
        <taxon>Gunneridae</taxon>
        <taxon>Pentapetalae</taxon>
        <taxon>rosids</taxon>
        <taxon>fabids</taxon>
        <taxon>Malpighiales</taxon>
        <taxon>Rhizophoraceae</taxon>
        <taxon>Rhizophora</taxon>
    </lineage>
</organism>
<name>A0A2P2NFP7_RHIMU</name>
<reference evidence="1" key="1">
    <citation type="submission" date="2018-02" db="EMBL/GenBank/DDBJ databases">
        <title>Rhizophora mucronata_Transcriptome.</title>
        <authorList>
            <person name="Meera S.P."/>
            <person name="Sreeshan A."/>
            <person name="Augustine A."/>
        </authorList>
    </citation>
    <scope>NUCLEOTIDE SEQUENCE</scope>
    <source>
        <tissue evidence="1">Leaf</tissue>
    </source>
</reference>
<sequence>MLSENNHSREKEESLVTLKKISLESEQIQISLIDTQTKYKCKRTKKGSRKKSSAL</sequence>
<accession>A0A2P2NFP7</accession>
<dbReference type="AlphaFoldDB" id="A0A2P2NFP7"/>
<evidence type="ECO:0000313" key="1">
    <source>
        <dbReference type="EMBL" id="MBX41298.1"/>
    </source>
</evidence>
<dbReference type="EMBL" id="GGEC01060814">
    <property type="protein sequence ID" value="MBX41298.1"/>
    <property type="molecule type" value="Transcribed_RNA"/>
</dbReference>